<proteinExistence type="predicted"/>
<reference evidence="3" key="1">
    <citation type="journal article" date="2019" name="Int. J. Syst. Evol. Microbiol.">
        <title>The Global Catalogue of Microorganisms (GCM) 10K type strain sequencing project: providing services to taxonomists for standard genome sequencing and annotation.</title>
        <authorList>
            <consortium name="The Broad Institute Genomics Platform"/>
            <consortium name="The Broad Institute Genome Sequencing Center for Infectious Disease"/>
            <person name="Wu L."/>
            <person name="Ma J."/>
        </authorList>
    </citation>
    <scope>NUCLEOTIDE SEQUENCE [LARGE SCALE GENOMIC DNA]</scope>
    <source>
        <strain evidence="3">JCM 15608</strain>
    </source>
</reference>
<dbReference type="Proteomes" id="UP001500021">
    <property type="component" value="Unassembled WGS sequence"/>
</dbReference>
<protein>
    <recommendedName>
        <fullName evidence="4">Biphenyl 2,3-dioxygenase</fullName>
    </recommendedName>
</protein>
<dbReference type="EMBL" id="BAAAFA010000009">
    <property type="protein sequence ID" value="GAA0820910.1"/>
    <property type="molecule type" value="Genomic_DNA"/>
</dbReference>
<evidence type="ECO:0008006" key="4">
    <source>
        <dbReference type="Google" id="ProtNLM"/>
    </source>
</evidence>
<name>A0ABP3WP92_9GAMM</name>
<sequence length="137" mass="15467">MNHKLIKNGFVLAALMNFSVIIFSRGFTNVAINEADPIVMSNFGLLMIVIWGLAYLAGSTAISNIKWLAAVFTLEKLVYGVIWIKWLSENSLDAVYSKDIFAGVFYSIYGVNDLFFMFFFIYVFFASSKNENAEQVV</sequence>
<feature type="transmembrane region" description="Helical" evidence="1">
    <location>
        <begin position="104"/>
        <end position="125"/>
    </location>
</feature>
<dbReference type="RefSeq" id="WP_343818117.1">
    <property type="nucleotide sequence ID" value="NZ_BAAAFA010000009.1"/>
</dbReference>
<keyword evidence="1" id="KW-1133">Transmembrane helix</keyword>
<feature type="transmembrane region" description="Helical" evidence="1">
    <location>
        <begin position="65"/>
        <end position="84"/>
    </location>
</feature>
<accession>A0ABP3WP92</accession>
<comment type="caution">
    <text evidence="2">The sequence shown here is derived from an EMBL/GenBank/DDBJ whole genome shotgun (WGS) entry which is preliminary data.</text>
</comment>
<keyword evidence="1" id="KW-0472">Membrane</keyword>
<organism evidence="2 3">
    <name type="scientific">Colwellia asteriadis</name>
    <dbReference type="NCBI Taxonomy" id="517723"/>
    <lineage>
        <taxon>Bacteria</taxon>
        <taxon>Pseudomonadati</taxon>
        <taxon>Pseudomonadota</taxon>
        <taxon>Gammaproteobacteria</taxon>
        <taxon>Alteromonadales</taxon>
        <taxon>Colwelliaceae</taxon>
        <taxon>Colwellia</taxon>
    </lineage>
</organism>
<keyword evidence="1" id="KW-0812">Transmembrane</keyword>
<keyword evidence="3" id="KW-1185">Reference proteome</keyword>
<gene>
    <name evidence="2" type="ORF">GCM10009111_27110</name>
</gene>
<evidence type="ECO:0000313" key="3">
    <source>
        <dbReference type="Proteomes" id="UP001500021"/>
    </source>
</evidence>
<feature type="transmembrane region" description="Helical" evidence="1">
    <location>
        <begin position="12"/>
        <end position="32"/>
    </location>
</feature>
<feature type="transmembrane region" description="Helical" evidence="1">
    <location>
        <begin position="38"/>
        <end position="58"/>
    </location>
</feature>
<evidence type="ECO:0000256" key="1">
    <source>
        <dbReference type="SAM" id="Phobius"/>
    </source>
</evidence>
<evidence type="ECO:0000313" key="2">
    <source>
        <dbReference type="EMBL" id="GAA0820910.1"/>
    </source>
</evidence>